<feature type="region of interest" description="Disordered" evidence="10">
    <location>
        <begin position="1926"/>
        <end position="1947"/>
    </location>
</feature>
<protein>
    <submittedName>
        <fullName evidence="13">Myosin-1</fullName>
    </submittedName>
</protein>
<dbReference type="Gene3D" id="1.20.58.530">
    <property type="match status" value="2"/>
</dbReference>
<dbReference type="Gene3D" id="1.20.5.4820">
    <property type="match status" value="1"/>
</dbReference>
<dbReference type="InParanoid" id="A0A2R5GKI5"/>
<dbReference type="PROSITE" id="PS51456">
    <property type="entry name" value="MYOSIN_MOTOR"/>
    <property type="match status" value="1"/>
</dbReference>
<feature type="domain" description="MyTH4" evidence="11">
    <location>
        <begin position="1346"/>
        <end position="1494"/>
    </location>
</feature>
<dbReference type="EMBL" id="BEYU01000053">
    <property type="protein sequence ID" value="GBG29133.1"/>
    <property type="molecule type" value="Genomic_DNA"/>
</dbReference>
<evidence type="ECO:0000256" key="5">
    <source>
        <dbReference type="ARBA" id="ARBA00023123"/>
    </source>
</evidence>
<sequence>MVVFEEGSYVFYPDDDECYVPAKVTSKFSPGGKGGAIILERSNRQIRVPPNVSKHVLPMDKQSLRRWPDMVVLKQLDNAALLHNIRLRYFEDEIYTSIGSILISVNPYKLVDKLFNPDIVDQYMESGTTINDMDPHIYGIAEHAYASMISEDLDQSCVITGESGAGKTEATKLFMAYIAERSRRQRRGRSLSREQQEEVQSKAYDIPLREQILEANPLMEAFGNAKTVRNNNSSRFGKLIDVQFVHSLGCVAGGEITNYLLEKSRVVSHLEGERSYHVFYQLCAAANSRYPDLKDRLGLMDASEYYYLNQSQTPSTIIPDVDDAAVWEETVRAMGLLDISDEQIADVAQILAAILHLGNVQFEPVSTKSDFAQVKNPESLAQAAKLFGVEDSELERGLLTRDISNKREVVIQKHNVREANDSRDALAKHAYSRLFNWLTSCINNALRSRLNTVNSNDIRTISVLDIFGFETFVHNSFEQLCINYCNEKLQGFFNDHIFKLEQEEYRREEIDVTQIGFSDNQGVISAIDHRTDGIFAICDDEVNLLRGTDDGFLTKVLAAARKSAQKIAEIEAAEQQQQQQQQQLLEEGQADAFDTIASDDEGEAPVPRRKTSSHIATLRKMSRAAGAMIRGTGTTTGITGSNKLILKTPNVKEMRTNAAARNSFIVVHFAGEVMYNVAGFLEKNRDTLRADIVQVVNASSLGLVRELFDDADIRAGSGSAKRKNPYRKTLGRKFQEQLDTLMLRLNVTEPHFVRTIKPNSKKTALVFEARLVLDQLRYAGLLEVCRIRQMGYPIRKENAEFFHLFRCIRPEAADIDELVDLLAADGTLYGSEWQQGKTKIFMRAVQFDKLSNLREDALCDVVTKMQTKVRGYIARNRYLRIRDAFSELEQGIQQRDRSILEACIPFASSLPNAGRNISLIERAKRVLAEIKQEEELLATIDLAVDARDVDALPGLIDSAEAMGIADRPEVERACELLHRHEEETTTISALQAAISSRDMDALAAALAMASKLGLSDTNEARTARAMLERLEEQATLVEQLDNAIARKDVKEMETLVQALVDLGAQDHPSVVAAQRLTKKIVQESKARKEALVRLEKDVRKAIQARDLNQLNDLRIRIAELGAQGEIFDEALRLRDELEERYTLLHRIAVEMGLLGSRSRNLDGLSESDLDPLADAIDAARDKGYDEDTEPEVKAAVDYLTRMQRQLQVQQQLRDALAEDSFPALLAALLAAQSLGMETADARKVAEEVRRLDRVRMALDRIDTRRAREHRASILRYATAEERDELDRERLQYMDTEDFETLLHEAEANNGERYQLKNYWRIRADEDYTENVPPTERNKEADMKLWSSRTTIPKSLTELDEDQEVIALRINQALLQYCGDSGASNTSGLAQYVVVRGLEDPRLGDEVLIQIIKHLRGNVFQRSEHNAWLLLCAATKYFGPSEQLAPFFLNFLLENRARPSLVGNFARLCLAQSGPSIALGPALFKPSTDELAHYKRRPPVLMSINIVDGTIVTLPCSPDQRVESIHKLVRAKTGILDAVSRPAYAIFIKDTSQTSNDDLRDRLVKFFKYYNTAKLAHIETYVSYWRGREDELFQRLRDKYGEEPSKLLNDHDSSSVVSGATGLSHGLRLPITAARAATKLMRVNNVAPKAGPPPQAAWPLPYWVYPSAVYQNLAKQEREPQFSFKRRFIPEKGRADLQLFQQVKLDVQSGLLTITSEQDVAELAAIAVALESDSSLDMDDVDELVDADLAKYIPSTWLDSKGVDYFARMIAHEVNLGSAGPQALRQRYVDIASTAPAYGMALFYATRGDTDSNAQYVIGVDHRGVHILDSQRTSIVRSFPLKAIKKFGATSSVFWMKVKKSALKQDARNSRRFGGIKPKDIKGETSGAANSGFSFMRNDGFDVVLNTLQSWEIYDIIFDLRKVQTTKEQAARRPTATPSSARAKSLRV</sequence>
<dbReference type="CDD" id="cd14473">
    <property type="entry name" value="FERM_B-lobe"/>
    <property type="match status" value="1"/>
</dbReference>
<dbReference type="InterPro" id="IPR000857">
    <property type="entry name" value="MyTH4_dom"/>
</dbReference>
<dbReference type="SMART" id="SM00139">
    <property type="entry name" value="MyTH4"/>
    <property type="match status" value="1"/>
</dbReference>
<dbReference type="Pfam" id="PF02174">
    <property type="entry name" value="IRS"/>
    <property type="match status" value="1"/>
</dbReference>
<accession>A0A2R5GKI5</accession>
<keyword evidence="14" id="KW-1185">Reference proteome</keyword>
<dbReference type="InterPro" id="IPR001609">
    <property type="entry name" value="Myosin_head_motor_dom-like"/>
</dbReference>
<dbReference type="InterPro" id="IPR019749">
    <property type="entry name" value="Band_41_domain"/>
</dbReference>
<dbReference type="FunCoup" id="A0A2R5GKI5">
    <property type="interactions" value="10"/>
</dbReference>
<dbReference type="Gene3D" id="3.40.850.10">
    <property type="entry name" value="Kinesin motor domain"/>
    <property type="match status" value="2"/>
</dbReference>
<feature type="domain" description="Myosin motor" evidence="12">
    <location>
        <begin position="65"/>
        <end position="855"/>
    </location>
</feature>
<dbReference type="PROSITE" id="PS50096">
    <property type="entry name" value="IQ"/>
    <property type="match status" value="1"/>
</dbReference>
<evidence type="ECO:0000256" key="2">
    <source>
        <dbReference type="ARBA" id="ARBA00022490"/>
    </source>
</evidence>
<dbReference type="GO" id="GO:0016459">
    <property type="term" value="C:myosin complex"/>
    <property type="evidence" value="ECO:0007669"/>
    <property type="project" value="UniProtKB-KW"/>
</dbReference>
<dbReference type="InterPro" id="IPR038185">
    <property type="entry name" value="MyTH4_dom_sf"/>
</dbReference>
<dbReference type="InterPro" id="IPR036961">
    <property type="entry name" value="Kinesin_motor_dom_sf"/>
</dbReference>
<evidence type="ECO:0000259" key="12">
    <source>
        <dbReference type="PROSITE" id="PS51456"/>
    </source>
</evidence>
<keyword evidence="4 8" id="KW-0067">ATP-binding</keyword>
<dbReference type="PANTHER" id="PTHR13140">
    <property type="entry name" value="MYOSIN"/>
    <property type="match status" value="1"/>
</dbReference>
<dbReference type="GO" id="GO:0000146">
    <property type="term" value="F:microfilament motor activity"/>
    <property type="evidence" value="ECO:0007669"/>
    <property type="project" value="TreeGrafter"/>
</dbReference>
<evidence type="ECO:0000256" key="8">
    <source>
        <dbReference type="PROSITE-ProRule" id="PRU00782"/>
    </source>
</evidence>
<evidence type="ECO:0000256" key="3">
    <source>
        <dbReference type="ARBA" id="ARBA00022741"/>
    </source>
</evidence>
<evidence type="ECO:0000256" key="6">
    <source>
        <dbReference type="ARBA" id="ARBA00023175"/>
    </source>
</evidence>
<evidence type="ECO:0000256" key="9">
    <source>
        <dbReference type="SAM" id="Coils"/>
    </source>
</evidence>
<keyword evidence="5 8" id="KW-0518">Myosin</keyword>
<dbReference type="Pfam" id="PF00063">
    <property type="entry name" value="Myosin_head"/>
    <property type="match status" value="2"/>
</dbReference>
<evidence type="ECO:0000256" key="1">
    <source>
        <dbReference type="ARBA" id="ARBA00004496"/>
    </source>
</evidence>
<dbReference type="Gene3D" id="1.20.120.720">
    <property type="entry name" value="Myosin VI head, motor domain, U50 subdomain"/>
    <property type="match status" value="2"/>
</dbReference>
<keyword evidence="7 8" id="KW-0009">Actin-binding</keyword>
<comment type="subcellular location">
    <subcellularLocation>
        <location evidence="1">Cytoplasm</location>
    </subcellularLocation>
</comment>
<dbReference type="InterPro" id="IPR002404">
    <property type="entry name" value="IRS_PTB"/>
</dbReference>
<keyword evidence="9" id="KW-0175">Coiled coil</keyword>
<dbReference type="InterPro" id="IPR027417">
    <property type="entry name" value="P-loop_NTPase"/>
</dbReference>
<name>A0A2R5GKI5_9STRA</name>
<dbReference type="GO" id="GO:0007015">
    <property type="term" value="P:actin filament organization"/>
    <property type="evidence" value="ECO:0007669"/>
    <property type="project" value="TreeGrafter"/>
</dbReference>
<dbReference type="Gene3D" id="1.25.40.530">
    <property type="entry name" value="MyTH4 domain"/>
    <property type="match status" value="1"/>
</dbReference>
<dbReference type="PROSITE" id="PS51016">
    <property type="entry name" value="MYTH4"/>
    <property type="match status" value="1"/>
</dbReference>
<evidence type="ECO:0000313" key="14">
    <source>
        <dbReference type="Proteomes" id="UP000241890"/>
    </source>
</evidence>
<keyword evidence="3 8" id="KW-0547">Nucleotide-binding</keyword>
<dbReference type="InterPro" id="IPR019748">
    <property type="entry name" value="FERM_central"/>
</dbReference>
<dbReference type="SMART" id="SM00242">
    <property type="entry name" value="MYSc"/>
    <property type="match status" value="1"/>
</dbReference>
<dbReference type="GO" id="GO:0005737">
    <property type="term" value="C:cytoplasm"/>
    <property type="evidence" value="ECO:0007669"/>
    <property type="project" value="TreeGrafter"/>
</dbReference>
<evidence type="ECO:0000256" key="10">
    <source>
        <dbReference type="SAM" id="MobiDB-lite"/>
    </source>
</evidence>
<dbReference type="SMART" id="SM00295">
    <property type="entry name" value="B41"/>
    <property type="match status" value="1"/>
</dbReference>
<proteinExistence type="inferred from homology"/>
<dbReference type="GO" id="GO:0051015">
    <property type="term" value="F:actin filament binding"/>
    <property type="evidence" value="ECO:0007669"/>
    <property type="project" value="TreeGrafter"/>
</dbReference>
<gene>
    <name evidence="13" type="ORF">FCC1311_053562</name>
</gene>
<dbReference type="FunFam" id="1.10.10.820:FF:000001">
    <property type="entry name" value="Myosin heavy chain"/>
    <property type="match status" value="1"/>
</dbReference>
<reference evidence="13 14" key="1">
    <citation type="submission" date="2017-12" db="EMBL/GenBank/DDBJ databases">
        <title>Sequencing, de novo assembly and annotation of complete genome of a new Thraustochytrid species, strain FCC1311.</title>
        <authorList>
            <person name="Sedici K."/>
            <person name="Godart F."/>
            <person name="Aiese Cigliano R."/>
            <person name="Sanseverino W."/>
            <person name="Barakat M."/>
            <person name="Ortet P."/>
            <person name="Marechal E."/>
            <person name="Cagnac O."/>
            <person name="Amato A."/>
        </authorList>
    </citation>
    <scope>NUCLEOTIDE SEQUENCE [LARGE SCALE GENOMIC DNA]</scope>
</reference>
<comment type="caution">
    <text evidence="13">The sequence shown here is derived from an EMBL/GenBank/DDBJ whole genome shotgun (WGS) entry which is preliminary data.</text>
</comment>
<feature type="binding site" evidence="8">
    <location>
        <begin position="161"/>
        <end position="168"/>
    </location>
    <ligand>
        <name>ATP</name>
        <dbReference type="ChEBI" id="CHEBI:30616"/>
    </ligand>
</feature>
<dbReference type="SUPFAM" id="SSF52540">
    <property type="entry name" value="P-loop containing nucleoside triphosphate hydrolases"/>
    <property type="match status" value="1"/>
</dbReference>
<feature type="region of interest" description="Actin-binding" evidence="8">
    <location>
        <begin position="738"/>
        <end position="760"/>
    </location>
</feature>
<dbReference type="OrthoDB" id="6108017at2759"/>
<evidence type="ECO:0000259" key="11">
    <source>
        <dbReference type="PROSITE" id="PS51016"/>
    </source>
</evidence>
<keyword evidence="2" id="KW-0963">Cytoplasm</keyword>
<dbReference type="GO" id="GO:0005524">
    <property type="term" value="F:ATP binding"/>
    <property type="evidence" value="ECO:0007669"/>
    <property type="project" value="UniProtKB-UniRule"/>
</dbReference>
<keyword evidence="6 8" id="KW-0505">Motor protein</keyword>
<dbReference type="Gene3D" id="1.10.10.820">
    <property type="match status" value="1"/>
</dbReference>
<dbReference type="Pfam" id="PF00784">
    <property type="entry name" value="MyTH4"/>
    <property type="match status" value="1"/>
</dbReference>
<dbReference type="PRINTS" id="PR00193">
    <property type="entry name" value="MYOSINHEAVY"/>
</dbReference>
<dbReference type="Proteomes" id="UP000241890">
    <property type="component" value="Unassembled WGS sequence"/>
</dbReference>
<evidence type="ECO:0000313" key="13">
    <source>
        <dbReference type="EMBL" id="GBG29133.1"/>
    </source>
</evidence>
<dbReference type="GO" id="GO:0016020">
    <property type="term" value="C:membrane"/>
    <property type="evidence" value="ECO:0007669"/>
    <property type="project" value="TreeGrafter"/>
</dbReference>
<organism evidence="13 14">
    <name type="scientific">Hondaea fermentalgiana</name>
    <dbReference type="NCBI Taxonomy" id="2315210"/>
    <lineage>
        <taxon>Eukaryota</taxon>
        <taxon>Sar</taxon>
        <taxon>Stramenopiles</taxon>
        <taxon>Bigyra</taxon>
        <taxon>Labyrinthulomycetes</taxon>
        <taxon>Thraustochytrida</taxon>
        <taxon>Thraustochytriidae</taxon>
        <taxon>Hondaea</taxon>
    </lineage>
</organism>
<feature type="coiled-coil region" evidence="9">
    <location>
        <begin position="560"/>
        <end position="590"/>
    </location>
</feature>
<comment type="similarity">
    <text evidence="8">Belongs to the TRAFAC class myosin-kinesin ATPase superfamily. Myosin family.</text>
</comment>
<evidence type="ECO:0000256" key="4">
    <source>
        <dbReference type="ARBA" id="ARBA00022840"/>
    </source>
</evidence>
<dbReference type="PANTHER" id="PTHR13140:SF706">
    <property type="entry name" value="DILUTE CLASS UNCONVENTIONAL MYOSIN, ISOFORM C"/>
    <property type="match status" value="1"/>
</dbReference>
<dbReference type="CDD" id="cd00124">
    <property type="entry name" value="MYSc"/>
    <property type="match status" value="1"/>
</dbReference>
<evidence type="ECO:0000256" key="7">
    <source>
        <dbReference type="ARBA" id="ARBA00023203"/>
    </source>
</evidence>